<dbReference type="Proteomes" id="UP001429601">
    <property type="component" value="Unassembled WGS sequence"/>
</dbReference>
<keyword evidence="4" id="KW-1185">Reference proteome</keyword>
<feature type="signal peptide" evidence="2">
    <location>
        <begin position="1"/>
        <end position="25"/>
    </location>
</feature>
<dbReference type="RefSeq" id="WP_167124210.1">
    <property type="nucleotide sequence ID" value="NZ_JAAQQR010000002.1"/>
</dbReference>
<dbReference type="Pfam" id="PF11101">
    <property type="entry name" value="DUF2884"/>
    <property type="match status" value="1"/>
</dbReference>
<evidence type="ECO:0000256" key="1">
    <source>
        <dbReference type="SAM" id="MobiDB-lite"/>
    </source>
</evidence>
<dbReference type="InterPro" id="IPR021307">
    <property type="entry name" value="DUF2884"/>
</dbReference>
<feature type="chain" id="PRO_5047189818" evidence="2">
    <location>
        <begin position="26"/>
        <end position="277"/>
    </location>
</feature>
<dbReference type="EMBL" id="JAAQQR010000002">
    <property type="protein sequence ID" value="NID04517.1"/>
    <property type="molecule type" value="Genomic_DNA"/>
</dbReference>
<evidence type="ECO:0000313" key="3">
    <source>
        <dbReference type="EMBL" id="NID04517.1"/>
    </source>
</evidence>
<proteinExistence type="predicted"/>
<gene>
    <name evidence="3" type="ORF">HBF26_06450</name>
</gene>
<protein>
    <submittedName>
        <fullName evidence="3">YggN family protein</fullName>
    </submittedName>
</protein>
<feature type="region of interest" description="Disordered" evidence="1">
    <location>
        <begin position="258"/>
        <end position="277"/>
    </location>
</feature>
<keyword evidence="2" id="KW-0732">Signal</keyword>
<reference evidence="3 4" key="1">
    <citation type="journal article" date="2011" name="Curr. Microbiol.">
        <title>Luteibacter jiangsuensis sp. nov.: a methamidophos-degrading bacterium isolated from a methamidophos-manufacturing factory.</title>
        <authorList>
            <person name="Wang L."/>
            <person name="Wang G.L."/>
            <person name="Li S.P."/>
            <person name="Jiang J.D."/>
        </authorList>
    </citation>
    <scope>NUCLEOTIDE SEQUENCE [LARGE SCALE GENOMIC DNA]</scope>
    <source>
        <strain evidence="3 4">CGMCC 1.10133</strain>
    </source>
</reference>
<evidence type="ECO:0000313" key="4">
    <source>
        <dbReference type="Proteomes" id="UP001429601"/>
    </source>
</evidence>
<name>A0ABX0Q453_9GAMM</name>
<evidence type="ECO:0000256" key="2">
    <source>
        <dbReference type="SAM" id="SignalP"/>
    </source>
</evidence>
<organism evidence="3 4">
    <name type="scientific">Luteibacter jiangsuensis</name>
    <dbReference type="NCBI Taxonomy" id="637577"/>
    <lineage>
        <taxon>Bacteria</taxon>
        <taxon>Pseudomonadati</taxon>
        <taxon>Pseudomonadota</taxon>
        <taxon>Gammaproteobacteria</taxon>
        <taxon>Lysobacterales</taxon>
        <taxon>Rhodanobacteraceae</taxon>
        <taxon>Luteibacter</taxon>
    </lineage>
</organism>
<sequence>MRHPLILGTAALALSLAASTVPAEAHGFNFSTDPCKYDYSTPYDVDVTASGLSFHRASGTPAKVFLHDGALRVDGKDIAVSRADADALRRYEDGVRRLMPQVAEIAREATQLGFSAMTTVTLTFADGDQRAGMLEKLKRKQAQALREIDEGIGAGHWSSDRMTETLAGSISDSVGELVGSVTSSAVTAALSGDSSKVAALQARAEALDKTLDREMDKRSHALDAKTQKICPQIDDLAAVQRGWGIRLSDGKPLELLTIKPKENKDDDESAHKKVASP</sequence>
<comment type="caution">
    <text evidence="3">The sequence shown here is derived from an EMBL/GenBank/DDBJ whole genome shotgun (WGS) entry which is preliminary data.</text>
</comment>
<accession>A0ABX0Q453</accession>